<dbReference type="SMART" id="SM00052">
    <property type="entry name" value="EAL"/>
    <property type="match status" value="1"/>
</dbReference>
<proteinExistence type="predicted"/>
<dbReference type="InterPro" id="IPR043128">
    <property type="entry name" value="Rev_trsase/Diguanyl_cyclase"/>
</dbReference>
<dbReference type="Pfam" id="PF00990">
    <property type="entry name" value="GGDEF"/>
    <property type="match status" value="1"/>
</dbReference>
<comment type="caution">
    <text evidence="5">The sequence shown here is derived from an EMBL/GenBank/DDBJ whole genome shotgun (WGS) entry which is preliminary data.</text>
</comment>
<reference evidence="6" key="1">
    <citation type="journal article" date="2019" name="Int. J. Syst. Evol. Microbiol.">
        <title>The Global Catalogue of Microorganisms (GCM) 10K type strain sequencing project: providing services to taxonomists for standard genome sequencing and annotation.</title>
        <authorList>
            <consortium name="The Broad Institute Genomics Platform"/>
            <consortium name="The Broad Institute Genome Sequencing Center for Infectious Disease"/>
            <person name="Wu L."/>
            <person name="Ma J."/>
        </authorList>
    </citation>
    <scope>NUCLEOTIDE SEQUENCE [LARGE SCALE GENOMIC DNA]</scope>
    <source>
        <strain evidence="6">JCM 18720</strain>
    </source>
</reference>
<evidence type="ECO:0000259" key="4">
    <source>
        <dbReference type="PROSITE" id="PS50887"/>
    </source>
</evidence>
<gene>
    <name evidence="5" type="ORF">GCM10025772_04090</name>
</gene>
<dbReference type="PROSITE" id="PS50883">
    <property type="entry name" value="EAL"/>
    <property type="match status" value="1"/>
</dbReference>
<dbReference type="Gene3D" id="3.20.20.450">
    <property type="entry name" value="EAL domain"/>
    <property type="match status" value="1"/>
</dbReference>
<dbReference type="NCBIfam" id="TIGR00229">
    <property type="entry name" value="sensory_box"/>
    <property type="match status" value="1"/>
</dbReference>
<dbReference type="Pfam" id="PF00563">
    <property type="entry name" value="EAL"/>
    <property type="match status" value="1"/>
</dbReference>
<feature type="transmembrane region" description="Helical" evidence="1">
    <location>
        <begin position="20"/>
        <end position="42"/>
    </location>
</feature>
<dbReference type="InterPro" id="IPR000014">
    <property type="entry name" value="PAS"/>
</dbReference>
<dbReference type="InterPro" id="IPR001610">
    <property type="entry name" value="PAC"/>
</dbReference>
<keyword evidence="1" id="KW-1133">Transmembrane helix</keyword>
<dbReference type="SUPFAM" id="SSF55785">
    <property type="entry name" value="PYP-like sensor domain (PAS domain)"/>
    <property type="match status" value="1"/>
</dbReference>
<dbReference type="EMBL" id="BAABLF010000004">
    <property type="protein sequence ID" value="GAA5187110.1"/>
    <property type="molecule type" value="Genomic_DNA"/>
</dbReference>
<evidence type="ECO:0000313" key="5">
    <source>
        <dbReference type="EMBL" id="GAA5187110.1"/>
    </source>
</evidence>
<sequence length="834" mass="94147">MSTTRNDGQSLVRRRLPPLSLPLLIAVLLAGCLVSLVMLDFVQGRDQMREHLQEAQRYLLLQRARQMEQLLVSAGPRKAGEVVEMAMLHWTQEEELLAAAVIDREQRIFFGSRLVWRGGQAERLLDGYRSELARTAVLSGRHHFQPALQRGSLQLYFPLAQLKSDMAPRLIYLEQDLTPLNAVSQSLFLERLGRLWGFALALLLGLLWLGYYYLARPLEQLRQQALRLGEPRWQSLSGWQVGEIAKLSDTMEQANHRLRQGYVQLSDREQRWLYALEGIKAGVWDWQIGQDRVFFSHHWKAMLGFRDDELVGSFGAWEKRLHPEDSDRVLGALRTHLTGQGGLFENTHRLRHRDGHYIWVQDRAMVVDWDPQGRPSRMVGTHLDITDEMALRSRQFGNDVSLSRTGLVAQLTPMLQQPSEGEYALLAYLDLDDFKLVNDVYGHRNADQLLAQLLARLQQHYPQVALVRRLNGDEFALLFTGLDPHQEALVVQAQNLAEQLLDVCSRDWLLDGESLYMGTSIGLTLVQPGPEVNSDLVLGQAELALFQSKSRGRGGYCLFRSEMQQQVRRRLWLRDALGRALSEGELALHYQPVVDADGLIHGAEALLRWHHPQRGDIAPGQFLPVAHRYGLCHDLVELQLERACRDLAVLRRFGLDELMLNVSPRQLLWPPLASRLQHHLAQHGLTAKMLVLELSESELAQLTPELESVLVQLRGLGVRLALDNFGAGFVPLSRMPQIPFTRLKLDTRYVCGSGGLDGHPLLVAQMELAAATGLEWMAEGVDDEGCLEVLRQGGCPRYQGYLFGAPQPVDDLLALLKSHGRAAPGGRPAHLDAQ</sequence>
<feature type="domain" description="PAS" evidence="2">
    <location>
        <begin position="268"/>
        <end position="340"/>
    </location>
</feature>
<dbReference type="InterPro" id="IPR001633">
    <property type="entry name" value="EAL_dom"/>
</dbReference>
<dbReference type="SMART" id="SM00086">
    <property type="entry name" value="PAC"/>
    <property type="match status" value="1"/>
</dbReference>
<dbReference type="Proteomes" id="UP001501600">
    <property type="component" value="Unassembled WGS sequence"/>
</dbReference>
<dbReference type="PANTHER" id="PTHR44757:SF2">
    <property type="entry name" value="BIOFILM ARCHITECTURE MAINTENANCE PROTEIN MBAA"/>
    <property type="match status" value="1"/>
</dbReference>
<dbReference type="RefSeq" id="WP_345315372.1">
    <property type="nucleotide sequence ID" value="NZ_BAABLF010000004.1"/>
</dbReference>
<feature type="domain" description="GGDEF" evidence="4">
    <location>
        <begin position="422"/>
        <end position="561"/>
    </location>
</feature>
<dbReference type="InterPro" id="IPR035919">
    <property type="entry name" value="EAL_sf"/>
</dbReference>
<dbReference type="PROSITE" id="PS50887">
    <property type="entry name" value="GGDEF"/>
    <property type="match status" value="1"/>
</dbReference>
<dbReference type="InterPro" id="IPR035965">
    <property type="entry name" value="PAS-like_dom_sf"/>
</dbReference>
<name>A0ABP9RV53_9GAMM</name>
<evidence type="ECO:0000259" key="2">
    <source>
        <dbReference type="PROSITE" id="PS50112"/>
    </source>
</evidence>
<evidence type="ECO:0000313" key="6">
    <source>
        <dbReference type="Proteomes" id="UP001501600"/>
    </source>
</evidence>
<evidence type="ECO:0000259" key="3">
    <source>
        <dbReference type="PROSITE" id="PS50883"/>
    </source>
</evidence>
<evidence type="ECO:0000256" key="1">
    <source>
        <dbReference type="SAM" id="Phobius"/>
    </source>
</evidence>
<dbReference type="SMART" id="SM00267">
    <property type="entry name" value="GGDEF"/>
    <property type="match status" value="1"/>
</dbReference>
<dbReference type="Gene3D" id="3.30.450.20">
    <property type="entry name" value="PAS domain"/>
    <property type="match status" value="1"/>
</dbReference>
<dbReference type="CDD" id="cd01948">
    <property type="entry name" value="EAL"/>
    <property type="match status" value="1"/>
</dbReference>
<keyword evidence="1" id="KW-0472">Membrane</keyword>
<accession>A0ABP9RV53</accession>
<dbReference type="SMART" id="SM00091">
    <property type="entry name" value="PAS"/>
    <property type="match status" value="1"/>
</dbReference>
<dbReference type="Gene3D" id="3.30.70.270">
    <property type="match status" value="1"/>
</dbReference>
<protein>
    <submittedName>
        <fullName evidence="5">EAL domain-containing protein</fullName>
    </submittedName>
</protein>
<dbReference type="PROSITE" id="PS51257">
    <property type="entry name" value="PROKAR_LIPOPROTEIN"/>
    <property type="match status" value="1"/>
</dbReference>
<dbReference type="SUPFAM" id="SSF55073">
    <property type="entry name" value="Nucleotide cyclase"/>
    <property type="match status" value="1"/>
</dbReference>
<keyword evidence="6" id="KW-1185">Reference proteome</keyword>
<dbReference type="PROSITE" id="PS50112">
    <property type="entry name" value="PAS"/>
    <property type="match status" value="1"/>
</dbReference>
<keyword evidence="1" id="KW-0812">Transmembrane</keyword>
<dbReference type="PANTHER" id="PTHR44757">
    <property type="entry name" value="DIGUANYLATE CYCLASE DGCP"/>
    <property type="match status" value="1"/>
</dbReference>
<dbReference type="InterPro" id="IPR000160">
    <property type="entry name" value="GGDEF_dom"/>
</dbReference>
<dbReference type="Pfam" id="PF08447">
    <property type="entry name" value="PAS_3"/>
    <property type="match status" value="1"/>
</dbReference>
<dbReference type="InterPro" id="IPR052155">
    <property type="entry name" value="Biofilm_reg_signaling"/>
</dbReference>
<dbReference type="CDD" id="cd00130">
    <property type="entry name" value="PAS"/>
    <property type="match status" value="1"/>
</dbReference>
<feature type="domain" description="EAL" evidence="3">
    <location>
        <begin position="570"/>
        <end position="820"/>
    </location>
</feature>
<dbReference type="InterPro" id="IPR013655">
    <property type="entry name" value="PAS_fold_3"/>
</dbReference>
<dbReference type="NCBIfam" id="TIGR00254">
    <property type="entry name" value="GGDEF"/>
    <property type="match status" value="1"/>
</dbReference>
<dbReference type="CDD" id="cd01949">
    <property type="entry name" value="GGDEF"/>
    <property type="match status" value="1"/>
</dbReference>
<organism evidence="5 6">
    <name type="scientific">Ferrimonas gelatinilytica</name>
    <dbReference type="NCBI Taxonomy" id="1255257"/>
    <lineage>
        <taxon>Bacteria</taxon>
        <taxon>Pseudomonadati</taxon>
        <taxon>Pseudomonadota</taxon>
        <taxon>Gammaproteobacteria</taxon>
        <taxon>Alteromonadales</taxon>
        <taxon>Ferrimonadaceae</taxon>
        <taxon>Ferrimonas</taxon>
    </lineage>
</organism>
<dbReference type="InterPro" id="IPR029787">
    <property type="entry name" value="Nucleotide_cyclase"/>
</dbReference>
<feature type="transmembrane region" description="Helical" evidence="1">
    <location>
        <begin position="195"/>
        <end position="214"/>
    </location>
</feature>
<dbReference type="SUPFAM" id="SSF141868">
    <property type="entry name" value="EAL domain-like"/>
    <property type="match status" value="1"/>
</dbReference>